<dbReference type="RefSeq" id="WP_379943061.1">
    <property type="nucleotide sequence ID" value="NZ_JBHTIB010000013.1"/>
</dbReference>
<evidence type="ECO:0000313" key="3">
    <source>
        <dbReference type="Proteomes" id="UP001597011"/>
    </source>
</evidence>
<feature type="transmembrane region" description="Helical" evidence="1">
    <location>
        <begin position="77"/>
        <end position="101"/>
    </location>
</feature>
<keyword evidence="1" id="KW-0472">Membrane</keyword>
<proteinExistence type="predicted"/>
<reference evidence="3" key="1">
    <citation type="journal article" date="2019" name="Int. J. Syst. Evol. Microbiol.">
        <title>The Global Catalogue of Microorganisms (GCM) 10K type strain sequencing project: providing services to taxonomists for standard genome sequencing and annotation.</title>
        <authorList>
            <consortium name="The Broad Institute Genomics Platform"/>
            <consortium name="The Broad Institute Genome Sequencing Center for Infectious Disease"/>
            <person name="Wu L."/>
            <person name="Ma J."/>
        </authorList>
    </citation>
    <scope>NUCLEOTIDE SEQUENCE [LARGE SCALE GENOMIC DNA]</scope>
    <source>
        <strain evidence="3">CCUG 60529</strain>
    </source>
</reference>
<dbReference type="EMBL" id="JBHTIB010000013">
    <property type="protein sequence ID" value="MFD0836756.1"/>
    <property type="molecule type" value="Genomic_DNA"/>
</dbReference>
<keyword evidence="1" id="KW-1133">Transmembrane helix</keyword>
<feature type="transmembrane region" description="Helical" evidence="1">
    <location>
        <begin position="39"/>
        <end position="56"/>
    </location>
</feature>
<feature type="transmembrane region" description="Helical" evidence="1">
    <location>
        <begin position="12"/>
        <end position="33"/>
    </location>
</feature>
<evidence type="ECO:0000313" key="2">
    <source>
        <dbReference type="EMBL" id="MFD0836756.1"/>
    </source>
</evidence>
<keyword evidence="1" id="KW-0812">Transmembrane</keyword>
<accession>A0ABW3BUY7</accession>
<sequence length="105" mass="12221">MTKKIEIKTKLKIGITITLFIIAILHFLDPFGFAIENKLFLILFGFSLSLFVFHYGSRIAIAFSTTINKGQNDELLYNWYNILIFYVVYIMISVFQVATLIKNWS</sequence>
<keyword evidence="3" id="KW-1185">Reference proteome</keyword>
<evidence type="ECO:0000256" key="1">
    <source>
        <dbReference type="SAM" id="Phobius"/>
    </source>
</evidence>
<gene>
    <name evidence="2" type="ORF">ACFQ0I_13335</name>
</gene>
<name>A0ABW3BUY7_9FLAO</name>
<organism evidence="2 3">
    <name type="scientific">Mariniflexile aquimaris</name>
    <dbReference type="NCBI Taxonomy" id="881009"/>
    <lineage>
        <taxon>Bacteria</taxon>
        <taxon>Pseudomonadati</taxon>
        <taxon>Bacteroidota</taxon>
        <taxon>Flavobacteriia</taxon>
        <taxon>Flavobacteriales</taxon>
        <taxon>Flavobacteriaceae</taxon>
        <taxon>Mariniflexile</taxon>
    </lineage>
</organism>
<dbReference type="Proteomes" id="UP001597011">
    <property type="component" value="Unassembled WGS sequence"/>
</dbReference>
<protein>
    <submittedName>
        <fullName evidence="2">Uncharacterized protein</fullName>
    </submittedName>
</protein>
<comment type="caution">
    <text evidence="2">The sequence shown here is derived from an EMBL/GenBank/DDBJ whole genome shotgun (WGS) entry which is preliminary data.</text>
</comment>